<gene>
    <name evidence="11" type="ORF">BCR37DRAFT_340375</name>
</gene>
<feature type="domain" description="C2H2-type" evidence="10">
    <location>
        <begin position="15"/>
        <end position="44"/>
    </location>
</feature>
<dbReference type="InterPro" id="IPR052127">
    <property type="entry name" value="STE12_transcription_factor"/>
</dbReference>
<keyword evidence="3" id="KW-0677">Repeat</keyword>
<protein>
    <recommendedName>
        <fullName evidence="10">C2H2-type domain-containing protein</fullName>
    </recommendedName>
</protein>
<proteinExistence type="predicted"/>
<evidence type="ECO:0000256" key="5">
    <source>
        <dbReference type="ARBA" id="ARBA00022833"/>
    </source>
</evidence>
<evidence type="ECO:0000256" key="2">
    <source>
        <dbReference type="ARBA" id="ARBA00022723"/>
    </source>
</evidence>
<dbReference type="EMBL" id="MCFI01000001">
    <property type="protein sequence ID" value="ORY87872.1"/>
    <property type="molecule type" value="Genomic_DNA"/>
</dbReference>
<name>A0A1Y2FV54_PROLT</name>
<evidence type="ECO:0000256" key="7">
    <source>
        <dbReference type="ARBA" id="ARBA00023163"/>
    </source>
</evidence>
<keyword evidence="8" id="KW-0539">Nucleus</keyword>
<dbReference type="OrthoDB" id="654211at2759"/>
<dbReference type="Gene3D" id="3.30.160.60">
    <property type="entry name" value="Classic Zinc Finger"/>
    <property type="match status" value="2"/>
</dbReference>
<sequence>SHGSNTQPYPHARQFPCPKPDCGRGFRRLEHLKRHVRTHTHERPFLCPVCFKKFSRSDNLAQHRRTHER</sequence>
<comment type="subcellular location">
    <subcellularLocation>
        <location evidence="1">Nucleus</location>
    </subcellularLocation>
</comment>
<evidence type="ECO:0000259" key="10">
    <source>
        <dbReference type="PROSITE" id="PS50157"/>
    </source>
</evidence>
<dbReference type="SUPFAM" id="SSF57667">
    <property type="entry name" value="beta-beta-alpha zinc fingers"/>
    <property type="match status" value="1"/>
</dbReference>
<evidence type="ECO:0000256" key="8">
    <source>
        <dbReference type="ARBA" id="ARBA00023242"/>
    </source>
</evidence>
<evidence type="ECO:0000256" key="6">
    <source>
        <dbReference type="ARBA" id="ARBA00023015"/>
    </source>
</evidence>
<dbReference type="GO" id="GO:1990526">
    <property type="term" value="C:Ste12p-Dig1p-Dig2p complex"/>
    <property type="evidence" value="ECO:0007669"/>
    <property type="project" value="TreeGrafter"/>
</dbReference>
<keyword evidence="2" id="KW-0479">Metal-binding</keyword>
<keyword evidence="5" id="KW-0862">Zinc</keyword>
<dbReference type="PROSITE" id="PS00028">
    <property type="entry name" value="ZINC_FINGER_C2H2_1"/>
    <property type="match status" value="2"/>
</dbReference>
<organism evidence="11 12">
    <name type="scientific">Protomyces lactucae-debilis</name>
    <dbReference type="NCBI Taxonomy" id="2754530"/>
    <lineage>
        <taxon>Eukaryota</taxon>
        <taxon>Fungi</taxon>
        <taxon>Dikarya</taxon>
        <taxon>Ascomycota</taxon>
        <taxon>Taphrinomycotina</taxon>
        <taxon>Taphrinomycetes</taxon>
        <taxon>Taphrinales</taxon>
        <taxon>Protomycetaceae</taxon>
        <taxon>Protomyces</taxon>
    </lineage>
</organism>
<dbReference type="GO" id="GO:0005634">
    <property type="term" value="C:nucleus"/>
    <property type="evidence" value="ECO:0007669"/>
    <property type="project" value="UniProtKB-SubCell"/>
</dbReference>
<dbReference type="PROSITE" id="PS50157">
    <property type="entry name" value="ZINC_FINGER_C2H2_2"/>
    <property type="match status" value="2"/>
</dbReference>
<dbReference type="GO" id="GO:0000978">
    <property type="term" value="F:RNA polymerase II cis-regulatory region sequence-specific DNA binding"/>
    <property type="evidence" value="ECO:0007669"/>
    <property type="project" value="UniProtKB-ARBA"/>
</dbReference>
<keyword evidence="4 9" id="KW-0863">Zinc-finger</keyword>
<dbReference type="STRING" id="56484.A0A1Y2FV54"/>
<dbReference type="OMA" id="HARQFPC"/>
<dbReference type="GO" id="GO:0008270">
    <property type="term" value="F:zinc ion binding"/>
    <property type="evidence" value="ECO:0007669"/>
    <property type="project" value="UniProtKB-KW"/>
</dbReference>
<dbReference type="GeneID" id="63783957"/>
<feature type="non-terminal residue" evidence="11">
    <location>
        <position position="69"/>
    </location>
</feature>
<dbReference type="GO" id="GO:1990527">
    <property type="term" value="C:Tec1p-Ste12p-Dig1p complex"/>
    <property type="evidence" value="ECO:0007669"/>
    <property type="project" value="TreeGrafter"/>
</dbReference>
<dbReference type="FunFam" id="3.30.160.60:FF:000710">
    <property type="entry name" value="Zinc finger protein 768"/>
    <property type="match status" value="1"/>
</dbReference>
<dbReference type="InterPro" id="IPR013087">
    <property type="entry name" value="Znf_C2H2_type"/>
</dbReference>
<keyword evidence="6" id="KW-0805">Transcription regulation</keyword>
<reference evidence="11 12" key="1">
    <citation type="submission" date="2016-07" db="EMBL/GenBank/DDBJ databases">
        <title>Pervasive Adenine N6-methylation of Active Genes in Fungi.</title>
        <authorList>
            <consortium name="DOE Joint Genome Institute"/>
            <person name="Mondo S.J."/>
            <person name="Dannebaum R.O."/>
            <person name="Kuo R.C."/>
            <person name="Labutti K."/>
            <person name="Haridas S."/>
            <person name="Kuo A."/>
            <person name="Salamov A."/>
            <person name="Ahrendt S.R."/>
            <person name="Lipzen A."/>
            <person name="Sullivan W."/>
            <person name="Andreopoulos W.B."/>
            <person name="Clum A."/>
            <person name="Lindquist E."/>
            <person name="Daum C."/>
            <person name="Ramamoorthy G.K."/>
            <person name="Gryganskyi A."/>
            <person name="Culley D."/>
            <person name="Magnuson J.K."/>
            <person name="James T.Y."/>
            <person name="O'Malley M.A."/>
            <person name="Stajich J.E."/>
            <person name="Spatafora J.W."/>
            <person name="Visel A."/>
            <person name="Grigoriev I.V."/>
        </authorList>
    </citation>
    <scope>NUCLEOTIDE SEQUENCE [LARGE SCALE GENOMIC DNA]</scope>
    <source>
        <strain evidence="11 12">12-1054</strain>
    </source>
</reference>
<dbReference type="AlphaFoldDB" id="A0A1Y2FV54"/>
<dbReference type="InterPro" id="IPR036236">
    <property type="entry name" value="Znf_C2H2_sf"/>
</dbReference>
<evidence type="ECO:0000256" key="3">
    <source>
        <dbReference type="ARBA" id="ARBA00022737"/>
    </source>
</evidence>
<dbReference type="Pfam" id="PF00096">
    <property type="entry name" value="zf-C2H2"/>
    <property type="match status" value="2"/>
</dbReference>
<dbReference type="PANTHER" id="PTHR47427">
    <property type="entry name" value="PROTEIN STE12"/>
    <property type="match status" value="1"/>
</dbReference>
<dbReference type="PANTHER" id="PTHR47427:SF1">
    <property type="entry name" value="PROTEIN STE12"/>
    <property type="match status" value="1"/>
</dbReference>
<dbReference type="Proteomes" id="UP000193685">
    <property type="component" value="Unassembled WGS sequence"/>
</dbReference>
<dbReference type="SMART" id="SM00355">
    <property type="entry name" value="ZnF_C2H2"/>
    <property type="match status" value="2"/>
</dbReference>
<accession>A0A1Y2FV54</accession>
<feature type="domain" description="C2H2-type" evidence="10">
    <location>
        <begin position="45"/>
        <end position="69"/>
    </location>
</feature>
<evidence type="ECO:0000313" key="12">
    <source>
        <dbReference type="Proteomes" id="UP000193685"/>
    </source>
</evidence>
<evidence type="ECO:0000256" key="4">
    <source>
        <dbReference type="ARBA" id="ARBA00022771"/>
    </source>
</evidence>
<keyword evidence="12" id="KW-1185">Reference proteome</keyword>
<evidence type="ECO:0000313" key="11">
    <source>
        <dbReference type="EMBL" id="ORY87872.1"/>
    </source>
</evidence>
<evidence type="ECO:0000256" key="9">
    <source>
        <dbReference type="PROSITE-ProRule" id="PRU00042"/>
    </source>
</evidence>
<feature type="non-terminal residue" evidence="11">
    <location>
        <position position="1"/>
    </location>
</feature>
<dbReference type="GO" id="GO:0000981">
    <property type="term" value="F:DNA-binding transcription factor activity, RNA polymerase II-specific"/>
    <property type="evidence" value="ECO:0007669"/>
    <property type="project" value="UniProtKB-ARBA"/>
</dbReference>
<dbReference type="RefSeq" id="XP_040728367.1">
    <property type="nucleotide sequence ID" value="XM_040867358.1"/>
</dbReference>
<comment type="caution">
    <text evidence="11">The sequence shown here is derived from an EMBL/GenBank/DDBJ whole genome shotgun (WGS) entry which is preliminary data.</text>
</comment>
<keyword evidence="7" id="KW-0804">Transcription</keyword>
<evidence type="ECO:0000256" key="1">
    <source>
        <dbReference type="ARBA" id="ARBA00004123"/>
    </source>
</evidence>
<dbReference type="FunFam" id="3.30.160.60:FF:000072">
    <property type="entry name" value="zinc finger protein 143 isoform X1"/>
    <property type="match status" value="1"/>
</dbReference>